<evidence type="ECO:0000313" key="4">
    <source>
        <dbReference type="EMBL" id="ABB38464.1"/>
    </source>
</evidence>
<proteinExistence type="predicted"/>
<evidence type="ECO:0000256" key="3">
    <source>
        <dbReference type="PROSITE-ProRule" id="PRU00339"/>
    </source>
</evidence>
<dbReference type="AlphaFoldDB" id="Q311D2"/>
<dbReference type="STRING" id="207559.Dde_1667"/>
<accession>Q311D2</accession>
<keyword evidence="1" id="KW-0677">Repeat</keyword>
<dbReference type="KEGG" id="dde:Dde_1667"/>
<name>Q311D2_OLEA2</name>
<organism evidence="4 5">
    <name type="scientific">Oleidesulfovibrio alaskensis (strain ATCC BAA-1058 / DSM 17464 / G20)</name>
    <name type="common">Desulfovibrio alaskensis</name>
    <dbReference type="NCBI Taxonomy" id="207559"/>
    <lineage>
        <taxon>Bacteria</taxon>
        <taxon>Pseudomonadati</taxon>
        <taxon>Thermodesulfobacteriota</taxon>
        <taxon>Desulfovibrionia</taxon>
        <taxon>Desulfovibrionales</taxon>
        <taxon>Desulfovibrionaceae</taxon>
        <taxon>Oleidesulfovibrio</taxon>
    </lineage>
</organism>
<evidence type="ECO:0000256" key="2">
    <source>
        <dbReference type="ARBA" id="ARBA00022803"/>
    </source>
</evidence>
<dbReference type="PROSITE" id="PS50005">
    <property type="entry name" value="TPR"/>
    <property type="match status" value="1"/>
</dbReference>
<dbReference type="EMBL" id="CP000112">
    <property type="protein sequence ID" value="ABB38464.1"/>
    <property type="molecule type" value="Genomic_DNA"/>
</dbReference>
<evidence type="ECO:0000313" key="5">
    <source>
        <dbReference type="Proteomes" id="UP000002710"/>
    </source>
</evidence>
<dbReference type="SMART" id="SM00028">
    <property type="entry name" value="TPR"/>
    <property type="match status" value="3"/>
</dbReference>
<keyword evidence="2 3" id="KW-0802">TPR repeat</keyword>
<dbReference type="eggNOG" id="COG0457">
    <property type="taxonomic scope" value="Bacteria"/>
</dbReference>
<dbReference type="HOGENOM" id="CLU_069326_2_0_7"/>
<gene>
    <name evidence="4" type="ordered locus">Dde_1667</name>
</gene>
<dbReference type="RefSeq" id="WP_011367614.1">
    <property type="nucleotide sequence ID" value="NC_007519.1"/>
</dbReference>
<dbReference type="Gene3D" id="1.25.40.10">
    <property type="entry name" value="Tetratricopeptide repeat domain"/>
    <property type="match status" value="1"/>
</dbReference>
<reference evidence="4 5" key="1">
    <citation type="journal article" date="2011" name="J. Bacteriol.">
        <title>Complete genome sequence and updated annotation of Desulfovibrio alaskensis G20.</title>
        <authorList>
            <person name="Hauser L.J."/>
            <person name="Land M.L."/>
            <person name="Brown S.D."/>
            <person name="Larimer F."/>
            <person name="Keller K.L."/>
            <person name="Rapp-Giles B.J."/>
            <person name="Price M.N."/>
            <person name="Lin M."/>
            <person name="Bruce D.C."/>
            <person name="Detter J.C."/>
            <person name="Tapia R."/>
            <person name="Han C.S."/>
            <person name="Goodwin L.A."/>
            <person name="Cheng J.F."/>
            <person name="Pitluck S."/>
            <person name="Copeland A."/>
            <person name="Lucas S."/>
            <person name="Nolan M."/>
            <person name="Lapidus A.L."/>
            <person name="Palumbo A.V."/>
            <person name="Wall J.D."/>
        </authorList>
    </citation>
    <scope>NUCLEOTIDE SEQUENCE [LARGE SCALE GENOMIC DNA]</scope>
    <source>
        <strain evidence="5">ATCC BAA 1058 / DSM 17464 / G20</strain>
    </source>
</reference>
<dbReference type="InterPro" id="IPR011990">
    <property type="entry name" value="TPR-like_helical_dom_sf"/>
</dbReference>
<feature type="repeat" description="TPR" evidence="3">
    <location>
        <begin position="164"/>
        <end position="197"/>
    </location>
</feature>
<protein>
    <submittedName>
        <fullName evidence="4">Tetratricopeptide TPR_1 repeat-containing protein</fullName>
    </submittedName>
</protein>
<dbReference type="Proteomes" id="UP000002710">
    <property type="component" value="Chromosome"/>
</dbReference>
<keyword evidence="5" id="KW-1185">Reference proteome</keyword>
<dbReference type="SUPFAM" id="SSF48452">
    <property type="entry name" value="TPR-like"/>
    <property type="match status" value="1"/>
</dbReference>
<evidence type="ECO:0000256" key="1">
    <source>
        <dbReference type="ARBA" id="ARBA00022737"/>
    </source>
</evidence>
<dbReference type="Pfam" id="PF07719">
    <property type="entry name" value="TPR_2"/>
    <property type="match status" value="1"/>
</dbReference>
<dbReference type="Pfam" id="PF13374">
    <property type="entry name" value="TPR_10"/>
    <property type="match status" value="1"/>
</dbReference>
<dbReference type="InterPro" id="IPR019734">
    <property type="entry name" value="TPR_rpt"/>
</dbReference>
<sequence>MSDSELYPEILGVYSLQQETTVGVGGTQSFKHQVTYWYVRRLSEDVYEVQPLNAHHVPSGIRREHPELDFLRMYVPEPDYYRTHTVPALNSLNRKLKEGETLLDIGRLDDAERMFIKALMIDDLNVPANYGLGEVYSEKKDFRRLKRVIDTLLGLDQVFCKEQKSRFNRFGISLRKNGHYEESLRFYERALQVAEDDHLHFNVARVHYEKGAVDKCISHLQRALELNPDFSEAEKFLRYCGGSASVQRAG</sequence>
<dbReference type="InterPro" id="IPR013105">
    <property type="entry name" value="TPR_2"/>
</dbReference>